<name>U4LB49_PYROM</name>
<accession>U4LB49</accession>
<evidence type="ECO:0000313" key="3">
    <source>
        <dbReference type="Proteomes" id="UP000018144"/>
    </source>
</evidence>
<dbReference type="STRING" id="1076935.U4LB49"/>
<dbReference type="Proteomes" id="UP000018144">
    <property type="component" value="Unassembled WGS sequence"/>
</dbReference>
<dbReference type="EMBL" id="HF936264">
    <property type="protein sequence ID" value="CCX15846.1"/>
    <property type="molecule type" value="Genomic_DNA"/>
</dbReference>
<dbReference type="OrthoDB" id="5337208at2759"/>
<keyword evidence="1" id="KW-1133">Transmembrane helix</keyword>
<sequence length="298" mass="33415">MNGQTVGTRHLNQLSSLNDTVSSFIKNTVIPAYFKSPSLIKMHGILSSQVFISNFKFDEDGVFSSTDNFAQNDISRLIRASYISSRNFLVDMIRAPPEPSPFRGNVTEDDRASFASAGFVLATRDVSTLSATVLIAVPSVLLLLSFILLSLEVKMRLAVTKDSSDQSSHKGRPLKDILISRLRYLEATQLYHFLNDSNCKQVDYDLQWRPVLNKPELELRTPYCLGASHPGLLPLSNIDDNNERSESKTGFEYTQLEKTASENALSMDMVSNTIPEDERPLIETLIRIKMQNRAFNSV</sequence>
<protein>
    <submittedName>
        <fullName evidence="2">Uncharacterized protein</fullName>
    </submittedName>
</protein>
<reference evidence="2 3" key="1">
    <citation type="journal article" date="2013" name="PLoS Genet.">
        <title>The genome and development-dependent transcriptomes of Pyronema confluens: a window into fungal evolution.</title>
        <authorList>
            <person name="Traeger S."/>
            <person name="Altegoer F."/>
            <person name="Freitag M."/>
            <person name="Gabaldon T."/>
            <person name="Kempken F."/>
            <person name="Kumar A."/>
            <person name="Marcet-Houben M."/>
            <person name="Poggeler S."/>
            <person name="Stajich J.E."/>
            <person name="Nowrousian M."/>
        </authorList>
    </citation>
    <scope>NUCLEOTIDE SEQUENCE [LARGE SCALE GENOMIC DNA]</scope>
    <source>
        <strain evidence="3">CBS 100304</strain>
        <tissue evidence="2">Vegetative mycelium</tissue>
    </source>
</reference>
<keyword evidence="3" id="KW-1185">Reference proteome</keyword>
<feature type="transmembrane region" description="Helical" evidence="1">
    <location>
        <begin position="129"/>
        <end position="151"/>
    </location>
</feature>
<evidence type="ECO:0000313" key="2">
    <source>
        <dbReference type="EMBL" id="CCX15846.1"/>
    </source>
</evidence>
<organism evidence="2 3">
    <name type="scientific">Pyronema omphalodes (strain CBS 100304)</name>
    <name type="common">Pyronema confluens</name>
    <dbReference type="NCBI Taxonomy" id="1076935"/>
    <lineage>
        <taxon>Eukaryota</taxon>
        <taxon>Fungi</taxon>
        <taxon>Dikarya</taxon>
        <taxon>Ascomycota</taxon>
        <taxon>Pezizomycotina</taxon>
        <taxon>Pezizomycetes</taxon>
        <taxon>Pezizales</taxon>
        <taxon>Pyronemataceae</taxon>
        <taxon>Pyronema</taxon>
    </lineage>
</organism>
<proteinExistence type="predicted"/>
<gene>
    <name evidence="2" type="ORF">PCON_02305</name>
</gene>
<keyword evidence="1" id="KW-0812">Transmembrane</keyword>
<evidence type="ECO:0000256" key="1">
    <source>
        <dbReference type="SAM" id="Phobius"/>
    </source>
</evidence>
<dbReference type="AlphaFoldDB" id="U4LB49"/>
<keyword evidence="1" id="KW-0472">Membrane</keyword>